<dbReference type="Proteomes" id="UP001595477">
    <property type="component" value="Unassembled WGS sequence"/>
</dbReference>
<evidence type="ECO:0000313" key="2">
    <source>
        <dbReference type="Proteomes" id="UP001595477"/>
    </source>
</evidence>
<name>A0ABV7JYX2_9ALTE</name>
<organism evidence="1 2">
    <name type="scientific">Alteromonas oceani</name>
    <dbReference type="NCBI Taxonomy" id="2071609"/>
    <lineage>
        <taxon>Bacteria</taxon>
        <taxon>Pseudomonadati</taxon>
        <taxon>Pseudomonadota</taxon>
        <taxon>Gammaproteobacteria</taxon>
        <taxon>Alteromonadales</taxon>
        <taxon>Alteromonadaceae</taxon>
        <taxon>Alteromonas/Salinimonas group</taxon>
        <taxon>Alteromonas</taxon>
    </lineage>
</organism>
<proteinExistence type="predicted"/>
<evidence type="ECO:0000313" key="1">
    <source>
        <dbReference type="EMBL" id="MFC3203270.1"/>
    </source>
</evidence>
<keyword evidence="2" id="KW-1185">Reference proteome</keyword>
<protein>
    <submittedName>
        <fullName evidence="1">Uncharacterized protein</fullName>
    </submittedName>
</protein>
<comment type="caution">
    <text evidence="1">The sequence shown here is derived from an EMBL/GenBank/DDBJ whole genome shotgun (WGS) entry which is preliminary data.</text>
</comment>
<sequence>MKELTNDYTCEHVKELLKVVAQAMLYNLFEMKEYRDGVLQLMENHSRIQTAANLFVAPYYHYCCQVYVAEGRKGLYRIFEEGISPNITTPLFSMEYINMVYAENYDRYCDDE</sequence>
<reference evidence="2" key="1">
    <citation type="journal article" date="2019" name="Int. J. Syst. Evol. Microbiol.">
        <title>The Global Catalogue of Microorganisms (GCM) 10K type strain sequencing project: providing services to taxonomists for standard genome sequencing and annotation.</title>
        <authorList>
            <consortium name="The Broad Institute Genomics Platform"/>
            <consortium name="The Broad Institute Genome Sequencing Center for Infectious Disease"/>
            <person name="Wu L."/>
            <person name="Ma J."/>
        </authorList>
    </citation>
    <scope>NUCLEOTIDE SEQUENCE [LARGE SCALE GENOMIC DNA]</scope>
    <source>
        <strain evidence="2">KCTC 52449</strain>
    </source>
</reference>
<accession>A0ABV7JYX2</accession>
<dbReference type="RefSeq" id="WP_123323297.1">
    <property type="nucleotide sequence ID" value="NZ_JBHRSX010000077.1"/>
</dbReference>
<dbReference type="EMBL" id="JBHRSX010000077">
    <property type="protein sequence ID" value="MFC3203270.1"/>
    <property type="molecule type" value="Genomic_DNA"/>
</dbReference>
<gene>
    <name evidence="1" type="ORF">ACFOEW_15770</name>
</gene>